<feature type="domain" description="Major facilitator superfamily (MFS) profile" evidence="6">
    <location>
        <begin position="34"/>
        <end position="418"/>
    </location>
</feature>
<reference evidence="7" key="1">
    <citation type="submission" date="2016-04" db="EMBL/GenBank/DDBJ databases">
        <authorList>
            <person name="Evans L.H."/>
            <person name="Alamgir A."/>
            <person name="Owens N."/>
            <person name="Weber N.D."/>
            <person name="Virtaneva K."/>
            <person name="Barbian K."/>
            <person name="Babar A."/>
            <person name="Rosenke K."/>
        </authorList>
    </citation>
    <scope>NUCLEOTIDE SEQUENCE</scope>
    <source>
        <strain evidence="7">86</strain>
    </source>
</reference>
<gene>
    <name evidence="7" type="primary">gudP</name>
    <name evidence="7" type="ORF">KL86APRO_30341</name>
</gene>
<dbReference type="PROSITE" id="PS00217">
    <property type="entry name" value="SUGAR_TRANSPORT_2"/>
    <property type="match status" value="1"/>
</dbReference>
<feature type="transmembrane region" description="Helical" evidence="5">
    <location>
        <begin position="364"/>
        <end position="386"/>
    </location>
</feature>
<feature type="transmembrane region" description="Helical" evidence="5">
    <location>
        <begin position="68"/>
        <end position="88"/>
    </location>
</feature>
<comment type="subcellular location">
    <subcellularLocation>
        <location evidence="1">Membrane</location>
        <topology evidence="1">Multi-pass membrane protein</topology>
    </subcellularLocation>
</comment>
<evidence type="ECO:0000256" key="1">
    <source>
        <dbReference type="ARBA" id="ARBA00004141"/>
    </source>
</evidence>
<dbReference type="PANTHER" id="PTHR23508:SF10">
    <property type="entry name" value="CARBOXYLIC ACID TRANSPORTER PROTEIN HOMOLOG"/>
    <property type="match status" value="1"/>
</dbReference>
<keyword evidence="2 5" id="KW-0812">Transmembrane</keyword>
<dbReference type="InterPro" id="IPR011701">
    <property type="entry name" value="MFS"/>
</dbReference>
<dbReference type="Gene3D" id="1.20.1250.20">
    <property type="entry name" value="MFS general substrate transporter like domains"/>
    <property type="match status" value="2"/>
</dbReference>
<dbReference type="PROSITE" id="PS50850">
    <property type="entry name" value="MFS"/>
    <property type="match status" value="1"/>
</dbReference>
<sequence length="423" mass="45233">MSDRIAISDAGPDPAKVAEPQAGAQAGIPGWWITVFLFWLGWVFMYADRTVLSPVMKDIQAEFGLSGTELGLVSSVFFLSYALLQIPAGVLGDRIGRKKVLVPGFILFGVFTAVTGMVKTFVQLLAARVVTGIGEGTYYGPQYGISSEQIPQKFRSLGSAIINSGMAFGIALGLMASSWIAYSLGFGWRTPFYFVAALTIVTGLLIWCLVKEAPRPTAAAGQSQGGSFRALIENRNLLLTYLMVFCSLFGFFMILTWLPYYLQTERGISGKDIGNISSLVAWVSIPGGLLFARISDKLGKRRPLVIVLVPIAALSLVSIAFLQDVNQMIAAICVYGFFGKLALDPVLIANVADNASKESYGTAFGIFNFVGMSSSILAPVIAGLIADMTGSLAANFYISAAILLVGMFGMMFMKDVGPSGKEA</sequence>
<evidence type="ECO:0000259" key="6">
    <source>
        <dbReference type="PROSITE" id="PS50850"/>
    </source>
</evidence>
<dbReference type="AlphaFoldDB" id="A0A212KMH9"/>
<dbReference type="PANTHER" id="PTHR23508">
    <property type="entry name" value="CARBOXYLIC ACID TRANSPORTER PROTEIN HOMOLOG"/>
    <property type="match status" value="1"/>
</dbReference>
<feature type="transmembrane region" description="Helical" evidence="5">
    <location>
        <begin position="192"/>
        <end position="210"/>
    </location>
</feature>
<name>A0A212KMH9_9PROT</name>
<dbReference type="InterPro" id="IPR036259">
    <property type="entry name" value="MFS_trans_sf"/>
</dbReference>
<feature type="transmembrane region" description="Helical" evidence="5">
    <location>
        <begin position="273"/>
        <end position="292"/>
    </location>
</feature>
<dbReference type="CDD" id="cd17319">
    <property type="entry name" value="MFS_ExuT_GudP_like"/>
    <property type="match status" value="1"/>
</dbReference>
<keyword evidence="4 5" id="KW-0472">Membrane</keyword>
<evidence type="ECO:0000256" key="3">
    <source>
        <dbReference type="ARBA" id="ARBA00022989"/>
    </source>
</evidence>
<protein>
    <submittedName>
        <fullName evidence="7">Major facilitator superfamily MFS_1</fullName>
    </submittedName>
</protein>
<feature type="transmembrane region" description="Helical" evidence="5">
    <location>
        <begin position="238"/>
        <end position="261"/>
    </location>
</feature>
<dbReference type="Pfam" id="PF07690">
    <property type="entry name" value="MFS_1"/>
    <property type="match status" value="1"/>
</dbReference>
<dbReference type="InterPro" id="IPR024671">
    <property type="entry name" value="Atg22-like"/>
</dbReference>
<dbReference type="InterPro" id="IPR020846">
    <property type="entry name" value="MFS_dom"/>
</dbReference>
<dbReference type="InterPro" id="IPR005829">
    <property type="entry name" value="Sugar_transporter_CS"/>
</dbReference>
<dbReference type="Pfam" id="PF11700">
    <property type="entry name" value="ATG22"/>
    <property type="match status" value="1"/>
</dbReference>
<feature type="transmembrane region" description="Helical" evidence="5">
    <location>
        <begin position="160"/>
        <end position="180"/>
    </location>
</feature>
<dbReference type="GO" id="GO:0046943">
    <property type="term" value="F:carboxylic acid transmembrane transporter activity"/>
    <property type="evidence" value="ECO:0007669"/>
    <property type="project" value="TreeGrafter"/>
</dbReference>
<proteinExistence type="predicted"/>
<accession>A0A212KMH9</accession>
<keyword evidence="3 5" id="KW-1133">Transmembrane helix</keyword>
<evidence type="ECO:0000313" key="7">
    <source>
        <dbReference type="EMBL" id="SBW12850.1"/>
    </source>
</evidence>
<feature type="transmembrane region" description="Helical" evidence="5">
    <location>
        <begin position="30"/>
        <end position="47"/>
    </location>
</feature>
<feature type="transmembrane region" description="Helical" evidence="5">
    <location>
        <begin position="100"/>
        <end position="118"/>
    </location>
</feature>
<dbReference type="SUPFAM" id="SSF103473">
    <property type="entry name" value="MFS general substrate transporter"/>
    <property type="match status" value="1"/>
</dbReference>
<feature type="transmembrane region" description="Helical" evidence="5">
    <location>
        <begin position="328"/>
        <end position="352"/>
    </location>
</feature>
<dbReference type="GO" id="GO:0005886">
    <property type="term" value="C:plasma membrane"/>
    <property type="evidence" value="ECO:0007669"/>
    <property type="project" value="TreeGrafter"/>
</dbReference>
<evidence type="ECO:0000256" key="4">
    <source>
        <dbReference type="ARBA" id="ARBA00023136"/>
    </source>
</evidence>
<evidence type="ECO:0000256" key="2">
    <source>
        <dbReference type="ARBA" id="ARBA00022692"/>
    </source>
</evidence>
<organism evidence="7">
    <name type="scientific">uncultured Alphaproteobacteria bacterium</name>
    <dbReference type="NCBI Taxonomy" id="91750"/>
    <lineage>
        <taxon>Bacteria</taxon>
        <taxon>Pseudomonadati</taxon>
        <taxon>Pseudomonadota</taxon>
        <taxon>Alphaproteobacteria</taxon>
        <taxon>environmental samples</taxon>
    </lineage>
</organism>
<dbReference type="EMBL" id="FLUO01000003">
    <property type="protein sequence ID" value="SBW12850.1"/>
    <property type="molecule type" value="Genomic_DNA"/>
</dbReference>
<feature type="transmembrane region" description="Helical" evidence="5">
    <location>
        <begin position="304"/>
        <end position="322"/>
    </location>
</feature>
<feature type="transmembrane region" description="Helical" evidence="5">
    <location>
        <begin position="392"/>
        <end position="413"/>
    </location>
</feature>
<evidence type="ECO:0000256" key="5">
    <source>
        <dbReference type="SAM" id="Phobius"/>
    </source>
</evidence>